<evidence type="ECO:0000313" key="3">
    <source>
        <dbReference type="Proteomes" id="UP001597344"/>
    </source>
</evidence>
<name>A0ABW5AVI2_9FLAO</name>
<organism evidence="2 3">
    <name type="scientific">Aquimarina celericrescens</name>
    <dbReference type="NCBI Taxonomy" id="1964542"/>
    <lineage>
        <taxon>Bacteria</taxon>
        <taxon>Pseudomonadati</taxon>
        <taxon>Bacteroidota</taxon>
        <taxon>Flavobacteriia</taxon>
        <taxon>Flavobacteriales</taxon>
        <taxon>Flavobacteriaceae</taxon>
        <taxon>Aquimarina</taxon>
    </lineage>
</organism>
<sequence length="127" mass="14866">MKNVNTNTILQIVALLFLVIIGYMSFSSGSKWEIIEQQLNITQQELKTSEETLKTTKAALENSREEFEKMRLQKDLLIHKRDSLIFDFKRKNAKDWEELQRIKDSIKFTNDKLAEDKALINSLFGIN</sequence>
<comment type="caution">
    <text evidence="2">The sequence shown here is derived from an EMBL/GenBank/DDBJ whole genome shotgun (WGS) entry which is preliminary data.</text>
</comment>
<evidence type="ECO:0000256" key="1">
    <source>
        <dbReference type="SAM" id="Coils"/>
    </source>
</evidence>
<gene>
    <name evidence="2" type="ORF">ACFSJT_04075</name>
</gene>
<evidence type="ECO:0000313" key="2">
    <source>
        <dbReference type="EMBL" id="MFD2185957.1"/>
    </source>
</evidence>
<feature type="coiled-coil region" evidence="1">
    <location>
        <begin position="39"/>
        <end position="80"/>
    </location>
</feature>
<dbReference type="EMBL" id="JBHUHY010000003">
    <property type="protein sequence ID" value="MFD2185957.1"/>
    <property type="molecule type" value="Genomic_DNA"/>
</dbReference>
<keyword evidence="3" id="KW-1185">Reference proteome</keyword>
<keyword evidence="1" id="KW-0175">Coiled coil</keyword>
<protein>
    <submittedName>
        <fullName evidence="2">Uncharacterized protein</fullName>
    </submittedName>
</protein>
<dbReference type="Proteomes" id="UP001597344">
    <property type="component" value="Unassembled WGS sequence"/>
</dbReference>
<reference evidence="3" key="1">
    <citation type="journal article" date="2019" name="Int. J. Syst. Evol. Microbiol.">
        <title>The Global Catalogue of Microorganisms (GCM) 10K type strain sequencing project: providing services to taxonomists for standard genome sequencing and annotation.</title>
        <authorList>
            <consortium name="The Broad Institute Genomics Platform"/>
            <consortium name="The Broad Institute Genome Sequencing Center for Infectious Disease"/>
            <person name="Wu L."/>
            <person name="Ma J."/>
        </authorList>
    </citation>
    <scope>NUCLEOTIDE SEQUENCE [LARGE SCALE GENOMIC DNA]</scope>
    <source>
        <strain evidence="3">DT92</strain>
    </source>
</reference>
<accession>A0ABW5AVI2</accession>
<dbReference type="RefSeq" id="WP_378318945.1">
    <property type="nucleotide sequence ID" value="NZ_JBHUHY010000003.1"/>
</dbReference>
<proteinExistence type="predicted"/>